<gene>
    <name evidence="1" type="ORF">SAMN05444484_11914</name>
</gene>
<dbReference type="AlphaFoldDB" id="A0A1M7N4J7"/>
<evidence type="ECO:0000313" key="1">
    <source>
        <dbReference type="EMBL" id="SHM98351.1"/>
    </source>
</evidence>
<protein>
    <submittedName>
        <fullName evidence="1">Uncharacterized protein</fullName>
    </submittedName>
</protein>
<dbReference type="Proteomes" id="UP000184028">
    <property type="component" value="Unassembled WGS sequence"/>
</dbReference>
<organism evidence="1 2">
    <name type="scientific">Flavobacterium chilense</name>
    <dbReference type="NCBI Taxonomy" id="946677"/>
    <lineage>
        <taxon>Bacteria</taxon>
        <taxon>Pseudomonadati</taxon>
        <taxon>Bacteroidota</taxon>
        <taxon>Flavobacteriia</taxon>
        <taxon>Flavobacteriales</taxon>
        <taxon>Flavobacteriaceae</taxon>
        <taxon>Flavobacterium</taxon>
    </lineage>
</organism>
<dbReference type="EMBL" id="FRBT01000019">
    <property type="protein sequence ID" value="SHM98351.1"/>
    <property type="molecule type" value="Genomic_DNA"/>
</dbReference>
<dbReference type="RefSeq" id="WP_262494460.1">
    <property type="nucleotide sequence ID" value="NZ_FRBT01000019.1"/>
</dbReference>
<keyword evidence="2" id="KW-1185">Reference proteome</keyword>
<proteinExistence type="predicted"/>
<sequence length="42" mass="4901">MLEKFLKAEGTQKLTEKEQKNIQGGNYPPGICYDYHIGYYKC</sequence>
<reference evidence="2" key="1">
    <citation type="submission" date="2016-11" db="EMBL/GenBank/DDBJ databases">
        <authorList>
            <person name="Varghese N."/>
            <person name="Submissions S."/>
        </authorList>
    </citation>
    <scope>NUCLEOTIDE SEQUENCE [LARGE SCALE GENOMIC DNA]</scope>
    <source>
        <strain evidence="2">DSM 24724</strain>
    </source>
</reference>
<name>A0A1M7N4J7_9FLAO</name>
<accession>A0A1M7N4J7</accession>
<evidence type="ECO:0000313" key="2">
    <source>
        <dbReference type="Proteomes" id="UP000184028"/>
    </source>
</evidence>